<keyword evidence="2" id="KW-1185">Reference proteome</keyword>
<organism evidence="1 2">
    <name type="scientific">Trichormus variabilis N2B</name>
    <dbReference type="NCBI Taxonomy" id="2681315"/>
    <lineage>
        <taxon>Bacteria</taxon>
        <taxon>Bacillati</taxon>
        <taxon>Cyanobacteriota</taxon>
        <taxon>Cyanophyceae</taxon>
        <taxon>Nostocales</taxon>
        <taxon>Nostocaceae</taxon>
        <taxon>Trichormus</taxon>
    </lineage>
</organism>
<dbReference type="EMBL" id="JACKZP010000046">
    <property type="protein sequence ID" value="MBC1302935.1"/>
    <property type="molecule type" value="Genomic_DNA"/>
</dbReference>
<evidence type="ECO:0000313" key="1">
    <source>
        <dbReference type="EMBL" id="MBC1302935.1"/>
    </source>
</evidence>
<comment type="caution">
    <text evidence="1">The sequence shown here is derived from an EMBL/GenBank/DDBJ whole genome shotgun (WGS) entry which is preliminary data.</text>
</comment>
<protein>
    <submittedName>
        <fullName evidence="1">Gas vesicle protein</fullName>
    </submittedName>
</protein>
<proteinExistence type="predicted"/>
<name>A0ABR6S996_ANAVA</name>
<gene>
    <name evidence="1" type="ORF">GNE12_13535</name>
</gene>
<evidence type="ECO:0000313" key="2">
    <source>
        <dbReference type="Proteomes" id="UP000570851"/>
    </source>
</evidence>
<accession>A0ABR6S996</accession>
<reference evidence="1 2" key="1">
    <citation type="submission" date="2019-11" db="EMBL/GenBank/DDBJ databases">
        <title>Comparison of genomes from free-living endosymbiotic cyanobacteria isolated from Azolla.</title>
        <authorList>
            <person name="Thiel T."/>
            <person name="Pratte B."/>
        </authorList>
    </citation>
    <scope>NUCLEOTIDE SEQUENCE [LARGE SCALE GENOMIC DNA]</scope>
    <source>
        <strain evidence="1 2">N2B</strain>
    </source>
</reference>
<sequence length="113" mass="13301">MLSIIQVFPMTKVRNRGIIRPKITTMPRTKSEASSQLELYKLVTEQQRIKQELAFIEQRTVLLKQRLSTLKTQIEGTERSINNLRHPEAKPSRIALPKIFRETNNYQAFDIEY</sequence>
<dbReference type="Proteomes" id="UP000570851">
    <property type="component" value="Unassembled WGS sequence"/>
</dbReference>